<dbReference type="Proteomes" id="UP000092654">
    <property type="component" value="Chromosome"/>
</dbReference>
<evidence type="ECO:0000256" key="1">
    <source>
        <dbReference type="ARBA" id="ARBA00022448"/>
    </source>
</evidence>
<name>A0AAC8PRU5_9BACI</name>
<evidence type="ECO:0000256" key="2">
    <source>
        <dbReference type="ARBA" id="ARBA00022741"/>
    </source>
</evidence>
<keyword evidence="1" id="KW-0813">Transport</keyword>
<dbReference type="InterPro" id="IPR003593">
    <property type="entry name" value="AAA+_ATPase"/>
</dbReference>
<dbReference type="Pfam" id="PF00005">
    <property type="entry name" value="ABC_tran"/>
    <property type="match status" value="1"/>
</dbReference>
<dbReference type="GO" id="GO:0005315">
    <property type="term" value="F:phosphate transmembrane transporter activity"/>
    <property type="evidence" value="ECO:0007669"/>
    <property type="project" value="InterPro"/>
</dbReference>
<dbReference type="CDD" id="cd03260">
    <property type="entry name" value="ABC_PstB_phosphate_transporter"/>
    <property type="match status" value="1"/>
</dbReference>
<evidence type="ECO:0000259" key="4">
    <source>
        <dbReference type="PROSITE" id="PS50893"/>
    </source>
</evidence>
<sequence>MNVIEFRNVSHGPLRDISFTLQKQERAILFGPSGTGKSTLLFLFNRLKDPEEGGIFYNGKPLADVPIIELRQKFGLLLQSPNLFPGTVLDNLKYGPSLTNSWRPGREKELLEYVQLSPEMKDRDVDHLSGGQQQRVSLARTLANEPEVLLLDEPTSALDDKTGEDIETVLKELIEQQGLTMVMVTHQMAQARRLGTNGLFMNEGTIEEHGKIPEMLEQPQSRALKEYLQG</sequence>
<dbReference type="EMBL" id="CP011361">
    <property type="protein sequence ID" value="AKG04308.1"/>
    <property type="molecule type" value="Genomic_DNA"/>
</dbReference>
<feature type="domain" description="ABC transporter" evidence="4">
    <location>
        <begin position="4"/>
        <end position="228"/>
    </location>
</feature>
<evidence type="ECO:0000313" key="6">
    <source>
        <dbReference type="Proteomes" id="UP000092654"/>
    </source>
</evidence>
<keyword evidence="3 5" id="KW-0067">ATP-binding</keyword>
<evidence type="ECO:0000313" key="5">
    <source>
        <dbReference type="EMBL" id="AKG04308.1"/>
    </source>
</evidence>
<reference evidence="6" key="1">
    <citation type="submission" date="2015-06" db="EMBL/GenBank/DDBJ databases">
        <title>Salimicrobium jeotgali MJ3, isolated from Myulchi jeot, a traditional Korean fermented seafood.</title>
        <authorList>
            <person name="Kim K.H."/>
            <person name="Jeon C.O."/>
            <person name="Jin H.M."/>
        </authorList>
    </citation>
    <scope>NUCLEOTIDE SEQUENCE [LARGE SCALE GENOMIC DNA]</scope>
    <source>
        <strain evidence="6">MJ3</strain>
    </source>
</reference>
<dbReference type="PANTHER" id="PTHR43423:SF1">
    <property type="entry name" value="ABC TRANSPORTER I FAMILY MEMBER 17"/>
    <property type="match status" value="1"/>
</dbReference>
<dbReference type="Gene3D" id="3.40.50.300">
    <property type="entry name" value="P-loop containing nucleotide triphosphate hydrolases"/>
    <property type="match status" value="1"/>
</dbReference>
<proteinExistence type="predicted"/>
<protein>
    <submittedName>
        <fullName evidence="5">Phosphate ABC transporter ATP-binding protein</fullName>
    </submittedName>
</protein>
<gene>
    <name evidence="5" type="ORF">AAV35_005600</name>
</gene>
<dbReference type="InterPro" id="IPR017871">
    <property type="entry name" value="ABC_transporter-like_CS"/>
</dbReference>
<dbReference type="PROSITE" id="PS00211">
    <property type="entry name" value="ABC_TRANSPORTER_1"/>
    <property type="match status" value="1"/>
</dbReference>
<organism evidence="5 6">
    <name type="scientific">Salimicrobium jeotgali</name>
    <dbReference type="NCBI Taxonomy" id="1230341"/>
    <lineage>
        <taxon>Bacteria</taxon>
        <taxon>Bacillati</taxon>
        <taxon>Bacillota</taxon>
        <taxon>Bacilli</taxon>
        <taxon>Bacillales</taxon>
        <taxon>Bacillaceae</taxon>
        <taxon>Salimicrobium</taxon>
    </lineage>
</organism>
<dbReference type="GO" id="GO:0016887">
    <property type="term" value="F:ATP hydrolysis activity"/>
    <property type="evidence" value="ECO:0007669"/>
    <property type="project" value="InterPro"/>
</dbReference>
<evidence type="ECO:0000256" key="3">
    <source>
        <dbReference type="ARBA" id="ARBA00022840"/>
    </source>
</evidence>
<accession>A0AAC8PRU5</accession>
<dbReference type="GO" id="GO:0005524">
    <property type="term" value="F:ATP binding"/>
    <property type="evidence" value="ECO:0007669"/>
    <property type="project" value="UniProtKB-KW"/>
</dbReference>
<keyword evidence="2" id="KW-0547">Nucleotide-binding</keyword>
<dbReference type="AlphaFoldDB" id="A0AAC8PRU5"/>
<dbReference type="SMART" id="SM00382">
    <property type="entry name" value="AAA"/>
    <property type="match status" value="1"/>
</dbReference>
<dbReference type="PANTHER" id="PTHR43423">
    <property type="entry name" value="ABC TRANSPORTER I FAMILY MEMBER 17"/>
    <property type="match status" value="1"/>
</dbReference>
<dbReference type="InterPro" id="IPR027417">
    <property type="entry name" value="P-loop_NTPase"/>
</dbReference>
<dbReference type="GO" id="GO:0035435">
    <property type="term" value="P:phosphate ion transmembrane transport"/>
    <property type="evidence" value="ECO:0007669"/>
    <property type="project" value="InterPro"/>
</dbReference>
<dbReference type="KEGG" id="sje:AAV35_005600"/>
<dbReference type="GO" id="GO:0016020">
    <property type="term" value="C:membrane"/>
    <property type="evidence" value="ECO:0007669"/>
    <property type="project" value="InterPro"/>
</dbReference>
<dbReference type="InterPro" id="IPR003439">
    <property type="entry name" value="ABC_transporter-like_ATP-bd"/>
</dbReference>
<dbReference type="PROSITE" id="PS50893">
    <property type="entry name" value="ABC_TRANSPORTER_2"/>
    <property type="match status" value="1"/>
</dbReference>
<dbReference type="SUPFAM" id="SSF52540">
    <property type="entry name" value="P-loop containing nucleoside triphosphate hydrolases"/>
    <property type="match status" value="1"/>
</dbReference>
<dbReference type="InterPro" id="IPR005670">
    <property type="entry name" value="PstB-like"/>
</dbReference>